<evidence type="ECO:0000313" key="2">
    <source>
        <dbReference type="Proteomes" id="UP001596174"/>
    </source>
</evidence>
<reference evidence="2" key="1">
    <citation type="journal article" date="2019" name="Int. J. Syst. Evol. Microbiol.">
        <title>The Global Catalogue of Microorganisms (GCM) 10K type strain sequencing project: providing services to taxonomists for standard genome sequencing and annotation.</title>
        <authorList>
            <consortium name="The Broad Institute Genomics Platform"/>
            <consortium name="The Broad Institute Genome Sequencing Center for Infectious Disease"/>
            <person name="Wu L."/>
            <person name="Ma J."/>
        </authorList>
    </citation>
    <scope>NUCLEOTIDE SEQUENCE [LARGE SCALE GENOMIC DNA]</scope>
    <source>
        <strain evidence="2">JCM 4816</strain>
    </source>
</reference>
<gene>
    <name evidence="1" type="ORF">ACFP3V_05700</name>
</gene>
<name>A0ABW1G0Z1_9ACTN</name>
<dbReference type="Proteomes" id="UP001596174">
    <property type="component" value="Unassembled WGS sequence"/>
</dbReference>
<dbReference type="EMBL" id="JBHSQJ010000017">
    <property type="protein sequence ID" value="MFC5906711.1"/>
    <property type="molecule type" value="Genomic_DNA"/>
</dbReference>
<organism evidence="1 2">
    <name type="scientific">Streptacidiphilus monticola</name>
    <dbReference type="NCBI Taxonomy" id="2161674"/>
    <lineage>
        <taxon>Bacteria</taxon>
        <taxon>Bacillati</taxon>
        <taxon>Actinomycetota</taxon>
        <taxon>Actinomycetes</taxon>
        <taxon>Kitasatosporales</taxon>
        <taxon>Streptomycetaceae</taxon>
        <taxon>Streptacidiphilus</taxon>
    </lineage>
</organism>
<accession>A0ABW1G0Z1</accession>
<evidence type="ECO:0000313" key="1">
    <source>
        <dbReference type="EMBL" id="MFC5906711.1"/>
    </source>
</evidence>
<comment type="caution">
    <text evidence="1">The sequence shown here is derived from an EMBL/GenBank/DDBJ whole genome shotgun (WGS) entry which is preliminary data.</text>
</comment>
<keyword evidence="2" id="KW-1185">Reference proteome</keyword>
<sequence length="210" mass="22693">MSVRSSGPAALRPARRADQVRAAGSAQVEQATVRYLAYGLLPAWTVPAAADWLMHRRTRIQDNAGTRESLVHLAMMTEVGVPAIVVLLCEVEPPVLAVLLLSVLAHEATALWDVRTAREGGRDVGVVEQHLHSFLESLPYMAAAALACLHPDQVRGLGRALAAPTRASWRLRLRRPAFPARYLAGVGAGAAGLGLLYAEELWRCARAARR</sequence>
<dbReference type="RefSeq" id="WP_380580398.1">
    <property type="nucleotide sequence ID" value="NZ_JBHSQJ010000017.1"/>
</dbReference>
<protein>
    <submittedName>
        <fullName evidence="1">Diguanylate cyclase</fullName>
    </submittedName>
</protein>
<proteinExistence type="predicted"/>